<dbReference type="AlphaFoldDB" id="A0A8C6Q8C7"/>
<evidence type="ECO:0000313" key="9">
    <source>
        <dbReference type="Proteomes" id="UP000694548"/>
    </source>
</evidence>
<accession>A0A8C6Q8C7</accession>
<dbReference type="Ensembl" id="ENSNFUT00015056554.1">
    <property type="protein sequence ID" value="ENSNFUP00015054259.1"/>
    <property type="gene ID" value="ENSNFUG00015025188.1"/>
</dbReference>
<dbReference type="GO" id="GO:0031514">
    <property type="term" value="C:motile cilium"/>
    <property type="evidence" value="ECO:0007669"/>
    <property type="project" value="UniProtKB-SubCell"/>
</dbReference>
<keyword evidence="9" id="KW-1185">Reference proteome</keyword>
<organism evidence="8 9">
    <name type="scientific">Nothobranchius furzeri</name>
    <name type="common">Turquoise killifish</name>
    <dbReference type="NCBI Taxonomy" id="105023"/>
    <lineage>
        <taxon>Eukaryota</taxon>
        <taxon>Metazoa</taxon>
        <taxon>Chordata</taxon>
        <taxon>Craniata</taxon>
        <taxon>Vertebrata</taxon>
        <taxon>Euteleostomi</taxon>
        <taxon>Actinopterygii</taxon>
        <taxon>Neopterygii</taxon>
        <taxon>Teleostei</taxon>
        <taxon>Neoteleostei</taxon>
        <taxon>Acanthomorphata</taxon>
        <taxon>Ovalentaria</taxon>
        <taxon>Atherinomorphae</taxon>
        <taxon>Cyprinodontiformes</taxon>
        <taxon>Nothobranchiidae</taxon>
        <taxon>Nothobranchius</taxon>
    </lineage>
</organism>
<dbReference type="GeneTree" id="ENSGT00390000018089"/>
<dbReference type="InterPro" id="IPR003409">
    <property type="entry name" value="MORN"/>
</dbReference>
<sequence length="191" mass="21261">MDITGSSYKGSTQNGRMDGEGEYTFPTDTKYVGGMKDGMFHGKGVLFFPNGSKYEATWENGLAIKGSLTFADGLQYRDRTWDYCDGYDRRFYSERCNGLTVSGDPRMTDLRPIPDGCYDCVDGFCDPDTRVITSYSGEFLRNAGDQLSLPCPPQQNESLHEPSALTNRVMCLKEGAVSQQDVTQFPACIIR</sequence>
<dbReference type="Proteomes" id="UP000694548">
    <property type="component" value="Chromosome sgr02"/>
</dbReference>
<dbReference type="PANTHER" id="PTHR46437:SF1">
    <property type="entry name" value="MORN REPEAT-CONTAINING PROTEIN 5"/>
    <property type="match status" value="1"/>
</dbReference>
<feature type="region of interest" description="Disordered" evidence="7">
    <location>
        <begin position="1"/>
        <end position="22"/>
    </location>
</feature>
<feature type="compositionally biased region" description="Polar residues" evidence="7">
    <location>
        <begin position="1"/>
        <end position="15"/>
    </location>
</feature>
<evidence type="ECO:0000256" key="4">
    <source>
        <dbReference type="ARBA" id="ARBA00022846"/>
    </source>
</evidence>
<proteinExistence type="predicted"/>
<evidence type="ECO:0000256" key="7">
    <source>
        <dbReference type="SAM" id="MobiDB-lite"/>
    </source>
</evidence>
<keyword evidence="5" id="KW-0969">Cilium</keyword>
<evidence type="ECO:0000256" key="1">
    <source>
        <dbReference type="ARBA" id="ARBA00004230"/>
    </source>
</evidence>
<reference evidence="8" key="1">
    <citation type="submission" date="2014-08" db="EMBL/GenBank/DDBJ databases">
        <authorList>
            <person name="Senf B."/>
            <person name="Petzold A."/>
            <person name="Downie B.R."/>
            <person name="Koch P."/>
            <person name="Platzer M."/>
        </authorList>
    </citation>
    <scope>NUCLEOTIDE SEQUENCE [LARGE SCALE GENOMIC DNA]</scope>
    <source>
        <strain evidence="8">GRZ</strain>
    </source>
</reference>
<keyword evidence="4" id="KW-0282">Flagellum</keyword>
<evidence type="ECO:0000256" key="5">
    <source>
        <dbReference type="ARBA" id="ARBA00023069"/>
    </source>
</evidence>
<evidence type="ECO:0000256" key="2">
    <source>
        <dbReference type="ARBA" id="ARBA00016322"/>
    </source>
</evidence>
<keyword evidence="6" id="KW-0966">Cell projection</keyword>
<name>A0A8C6Q8C7_NOTFU</name>
<comment type="subcellular location">
    <subcellularLocation>
        <location evidence="1">Cell projection</location>
        <location evidence="1">Cilium</location>
        <location evidence="1">Flagellum</location>
    </subcellularLocation>
</comment>
<reference evidence="8" key="3">
    <citation type="submission" date="2025-09" db="UniProtKB">
        <authorList>
            <consortium name="Ensembl"/>
        </authorList>
    </citation>
    <scope>IDENTIFICATION</scope>
</reference>
<evidence type="ECO:0000256" key="3">
    <source>
        <dbReference type="ARBA" id="ARBA00022737"/>
    </source>
</evidence>
<protein>
    <recommendedName>
        <fullName evidence="2">MORN repeat-containing protein 5</fullName>
    </recommendedName>
</protein>
<dbReference type="Gene3D" id="2.20.110.10">
    <property type="entry name" value="Histone H3 K4-specific methyltransferase SET7/9 N-terminal domain"/>
    <property type="match status" value="1"/>
</dbReference>
<dbReference type="InterPro" id="IPR042814">
    <property type="entry name" value="Morn5"/>
</dbReference>
<dbReference type="Pfam" id="PF02493">
    <property type="entry name" value="MORN"/>
    <property type="match status" value="2"/>
</dbReference>
<dbReference type="SMART" id="SM00698">
    <property type="entry name" value="MORN"/>
    <property type="match status" value="2"/>
</dbReference>
<keyword evidence="3" id="KW-0677">Repeat</keyword>
<dbReference type="PANTHER" id="PTHR46437">
    <property type="entry name" value="MORN REPEAT-CONTAINING PROTEIN 5"/>
    <property type="match status" value="1"/>
</dbReference>
<evidence type="ECO:0000256" key="6">
    <source>
        <dbReference type="ARBA" id="ARBA00023273"/>
    </source>
</evidence>
<evidence type="ECO:0000313" key="8">
    <source>
        <dbReference type="Ensembl" id="ENSNFUP00015054259.1"/>
    </source>
</evidence>
<reference evidence="8" key="2">
    <citation type="submission" date="2025-08" db="UniProtKB">
        <authorList>
            <consortium name="Ensembl"/>
        </authorList>
    </citation>
    <scope>IDENTIFICATION</scope>
</reference>
<gene>
    <name evidence="8" type="primary">MORN5</name>
</gene>
<dbReference type="SUPFAM" id="SSF82185">
    <property type="entry name" value="Histone H3 K4-specific methyltransferase SET7/9 N-terminal domain"/>
    <property type="match status" value="1"/>
</dbReference>